<dbReference type="InParanoid" id="C0NWQ1"/>
<dbReference type="RefSeq" id="XP_045284837.1">
    <property type="nucleotide sequence ID" value="XM_045434630.1"/>
</dbReference>
<dbReference type="HOGENOM" id="CLU_010595_7_1_1"/>
<dbReference type="SUPFAM" id="SSF53335">
    <property type="entry name" value="S-adenosyl-L-methionine-dependent methyltransferases"/>
    <property type="match status" value="1"/>
</dbReference>
<dbReference type="PANTHER" id="PTHR43591:SF24">
    <property type="entry name" value="2-METHOXY-6-POLYPRENYL-1,4-BENZOQUINOL METHYLASE, MITOCHONDRIAL"/>
    <property type="match status" value="1"/>
</dbReference>
<organism evidence="1 2">
    <name type="scientific">Ajellomyces capsulatus (strain G186AR / H82 / ATCC MYA-2454 / RMSCC 2432)</name>
    <name type="common">Darling's disease fungus</name>
    <name type="synonym">Histoplasma capsulatum</name>
    <dbReference type="NCBI Taxonomy" id="447093"/>
    <lineage>
        <taxon>Eukaryota</taxon>
        <taxon>Fungi</taxon>
        <taxon>Dikarya</taxon>
        <taxon>Ascomycota</taxon>
        <taxon>Pezizomycotina</taxon>
        <taxon>Eurotiomycetes</taxon>
        <taxon>Eurotiomycetidae</taxon>
        <taxon>Onygenales</taxon>
        <taxon>Ajellomycetaceae</taxon>
        <taxon>Histoplasma</taxon>
    </lineage>
</organism>
<proteinExistence type="predicted"/>
<gene>
    <name evidence="1" type="ORF">HCBG_07581</name>
</gene>
<evidence type="ECO:0008006" key="3">
    <source>
        <dbReference type="Google" id="ProtNLM"/>
    </source>
</evidence>
<protein>
    <recommendedName>
        <fullName evidence="3">S-adenosyl-L-methionine-dependent methyltransferase</fullName>
    </recommendedName>
</protein>
<name>C0NWQ1_AJECG</name>
<dbReference type="InterPro" id="IPR029063">
    <property type="entry name" value="SAM-dependent_MTases_sf"/>
</dbReference>
<accession>C0NWQ1</accession>
<sequence length="385" mass="43669">MSLKNPTTPTTTWQATSSHFQEPGDALLQAVTAIEINDEDDANDGGYVSDSEPTISSSLVSSVSDFIFEYGRRFHKFHEGAYLFPNDEREQEREDMKHSMIVSLCGGKLHYAPLESPHRILDVGTGTGVWAIDMGDQYPGANVLGIDLSPIQPIWVPPNVRFMVDDVECPWLHPDDHFDFVHIRHLAAGIKDFPRLVKSAFRWVIFVITLKCVYMPILPSLTKSGLTHSKLKPGGWIEIQELYYQAQCDDESMPDDYAFAEWLRLMKQGLSTFNVDLLSPKKYSRYIREAGFTNVNEQEFKVPIGTWPRSKALKRIGLYNRCLISDGLQGESMKPFTKALGWTFEEMEVFNVEVRKSVEDSSVHSYLPFFVLFARKPPRATDSAG</sequence>
<dbReference type="PANTHER" id="PTHR43591">
    <property type="entry name" value="METHYLTRANSFERASE"/>
    <property type="match status" value="1"/>
</dbReference>
<dbReference type="EMBL" id="GG663374">
    <property type="protein sequence ID" value="EEH04356.1"/>
    <property type="molecule type" value="Genomic_DNA"/>
</dbReference>
<evidence type="ECO:0000313" key="2">
    <source>
        <dbReference type="Proteomes" id="UP000001631"/>
    </source>
</evidence>
<dbReference type="AlphaFoldDB" id="C0NWQ1"/>
<dbReference type="STRING" id="447093.C0NWQ1"/>
<dbReference type="CDD" id="cd02440">
    <property type="entry name" value="AdoMet_MTases"/>
    <property type="match status" value="1"/>
</dbReference>
<reference evidence="1" key="1">
    <citation type="submission" date="2009-02" db="EMBL/GenBank/DDBJ databases">
        <title>The Genome Sequence of Ajellomyces capsulatus strain G186AR.</title>
        <authorList>
            <consortium name="The Broad Institute Genome Sequencing Platform"/>
            <person name="Champion M."/>
            <person name="Cuomo C."/>
            <person name="Ma L.-J."/>
            <person name="Henn M.R."/>
            <person name="Sil A."/>
            <person name="Goldman B."/>
            <person name="Young S.K."/>
            <person name="Kodira C.D."/>
            <person name="Zeng Q."/>
            <person name="Koehrsen M."/>
            <person name="Alvarado L."/>
            <person name="Berlin A."/>
            <person name="Borenstein D."/>
            <person name="Chen Z."/>
            <person name="Engels R."/>
            <person name="Freedman E."/>
            <person name="Gellesch M."/>
            <person name="Goldberg J."/>
            <person name="Griggs A."/>
            <person name="Gujja S."/>
            <person name="Heiman D."/>
            <person name="Hepburn T."/>
            <person name="Howarth C."/>
            <person name="Jen D."/>
            <person name="Larson L."/>
            <person name="Lewis B."/>
            <person name="Mehta T."/>
            <person name="Park D."/>
            <person name="Pearson M."/>
            <person name="Roberts A."/>
            <person name="Saif S."/>
            <person name="Shea T."/>
            <person name="Shenoy N."/>
            <person name="Sisk P."/>
            <person name="Stolte C."/>
            <person name="Sykes S."/>
            <person name="Walk T."/>
            <person name="White J."/>
            <person name="Yandava C."/>
            <person name="Klein B."/>
            <person name="McEwen J.G."/>
            <person name="Puccia R."/>
            <person name="Goldman G.H."/>
            <person name="Felipe M.S."/>
            <person name="Nino-Vega G."/>
            <person name="San-Blas G."/>
            <person name="Taylor J."/>
            <person name="Mendoza L."/>
            <person name="Galagan J."/>
            <person name="Nusbaum C."/>
            <person name="Birren B."/>
        </authorList>
    </citation>
    <scope>NUCLEOTIDE SEQUENCE</scope>
    <source>
        <strain evidence="1">G186AR</strain>
    </source>
</reference>
<dbReference type="GO" id="GO:0008168">
    <property type="term" value="F:methyltransferase activity"/>
    <property type="evidence" value="ECO:0007669"/>
    <property type="project" value="TreeGrafter"/>
</dbReference>
<dbReference type="Pfam" id="PF13489">
    <property type="entry name" value="Methyltransf_23"/>
    <property type="match status" value="1"/>
</dbReference>
<dbReference type="GeneID" id="69040597"/>
<keyword evidence="2" id="KW-1185">Reference proteome</keyword>
<dbReference type="VEuPathDB" id="FungiDB:I7I50_08091"/>
<dbReference type="Gene3D" id="3.40.50.150">
    <property type="entry name" value="Vaccinia Virus protein VP39"/>
    <property type="match status" value="1"/>
</dbReference>
<dbReference type="Proteomes" id="UP000001631">
    <property type="component" value="Unassembled WGS sequence"/>
</dbReference>
<evidence type="ECO:0000313" key="1">
    <source>
        <dbReference type="EMBL" id="EEH04356.1"/>
    </source>
</evidence>